<dbReference type="OrthoDB" id="5378360at2"/>
<dbReference type="GO" id="GO:0005524">
    <property type="term" value="F:ATP binding"/>
    <property type="evidence" value="ECO:0007669"/>
    <property type="project" value="UniProtKB-KW"/>
</dbReference>
<keyword evidence="5 15" id="KW-0808">Transferase</keyword>
<keyword evidence="16" id="KW-1185">Reference proteome</keyword>
<evidence type="ECO:0000259" key="13">
    <source>
        <dbReference type="PROSITE" id="PS50109"/>
    </source>
</evidence>
<dbReference type="Pfam" id="PF17152">
    <property type="entry name" value="CHASE8"/>
    <property type="match status" value="1"/>
</dbReference>
<dbReference type="SUPFAM" id="SSF55874">
    <property type="entry name" value="ATPase domain of HSP90 chaperone/DNA topoisomerase II/histidine kinase"/>
    <property type="match status" value="1"/>
</dbReference>
<dbReference type="Gene3D" id="1.10.287.130">
    <property type="match status" value="1"/>
</dbReference>
<dbReference type="Gene3D" id="3.30.565.10">
    <property type="entry name" value="Histidine kinase-like ATPase, C-terminal domain"/>
    <property type="match status" value="1"/>
</dbReference>
<feature type="region of interest" description="Disordered" evidence="11">
    <location>
        <begin position="580"/>
        <end position="604"/>
    </location>
</feature>
<dbReference type="CDD" id="cd06225">
    <property type="entry name" value="HAMP"/>
    <property type="match status" value="1"/>
</dbReference>
<dbReference type="PROSITE" id="PS50885">
    <property type="entry name" value="HAMP"/>
    <property type="match status" value="1"/>
</dbReference>
<dbReference type="InterPro" id="IPR003661">
    <property type="entry name" value="HisK_dim/P_dom"/>
</dbReference>
<dbReference type="InterPro" id="IPR036890">
    <property type="entry name" value="HATPase_C_sf"/>
</dbReference>
<accession>A0A1W1H8R5</accession>
<dbReference type="Pfam" id="PF00512">
    <property type="entry name" value="HisKA"/>
    <property type="match status" value="1"/>
</dbReference>
<evidence type="ECO:0000256" key="11">
    <source>
        <dbReference type="SAM" id="MobiDB-lite"/>
    </source>
</evidence>
<proteinExistence type="predicted"/>
<evidence type="ECO:0000256" key="3">
    <source>
        <dbReference type="ARBA" id="ARBA00012438"/>
    </source>
</evidence>
<feature type="region of interest" description="Disordered" evidence="11">
    <location>
        <begin position="621"/>
        <end position="647"/>
    </location>
</feature>
<dbReference type="Pfam" id="PF02518">
    <property type="entry name" value="HATPase_c"/>
    <property type="match status" value="1"/>
</dbReference>
<protein>
    <recommendedName>
        <fullName evidence="3">histidine kinase</fullName>
        <ecNumber evidence="3">2.7.13.3</ecNumber>
    </recommendedName>
</protein>
<dbReference type="SMART" id="SM00304">
    <property type="entry name" value="HAMP"/>
    <property type="match status" value="1"/>
</dbReference>
<dbReference type="CDD" id="cd00082">
    <property type="entry name" value="HisKA"/>
    <property type="match status" value="1"/>
</dbReference>
<keyword evidence="12" id="KW-0472">Membrane</keyword>
<evidence type="ECO:0000259" key="14">
    <source>
        <dbReference type="PROSITE" id="PS50885"/>
    </source>
</evidence>
<dbReference type="PANTHER" id="PTHR45339">
    <property type="entry name" value="HYBRID SIGNAL TRANSDUCTION HISTIDINE KINASE J"/>
    <property type="match status" value="1"/>
</dbReference>
<dbReference type="Pfam" id="PF00672">
    <property type="entry name" value="HAMP"/>
    <property type="match status" value="1"/>
</dbReference>
<keyword evidence="9" id="KW-0902">Two-component regulatory system</keyword>
<comment type="subcellular location">
    <subcellularLocation>
        <location evidence="2">Membrane</location>
    </subcellularLocation>
</comment>
<sequence>MNYQAENLSIRTKIVIMLCATAIMTLIFVVTALVVYEKRSIKKNLTSELISIADVVGLNNGAALIFNDDKAASENLSFLSAKKSIAAAILYDQSGTVKASYHREGNTFNEMPKNIDSILHQIEEDKIDSHTAVHSFQTNGYLNVIRHVHAQEMHMGYIHLMDDMQSIRDRLLSYYLLLCFVVCITFVLVIFMASRLQLLFTAPLFKLMDSMEKVISEKNYNVTIREGGKDEFGTLIGHFNKMLHEIQSRDQELKSYSADLEQRVALRTNDLLQAKKDLEKSVNELEVAKESAEAANRAKSRFLANMSHEIRTPMNSVLGFLSLSLEDETLPELHRKQLTIAHNSANSLLSLLSEILDLSKIDSGNHTFDEKPFSLRQMLDNLIRPFSVQARAKKLELTVSVATGAVDLVIGDISHVSQVLNNLINNAVKFTEKGKVSIKVESAYPDALLRQQHEMESSLNSSAGDEITGDIDEVPGDLTEGESPPIEVILFSIADTGIGIPANRLDILFDPFTQGDVSTTRRYGGSGLGTAVAKQLVEFMGGRIWVESTMGEGSRFFFTIPFRLASKNLLTPNAAQAFAHDSGKTGNLRNAHDSGKTRNLRNTHDSEKMSDNMATLRIAHDSEKTGNLRTAHDYENRGEGDKDKKTDPAPVVEEIAENRFFLTPFLENPGNEERIEHLKAELEGLKKACGEYSPDATEPFVIALEKIVEPSLLVPIRNRIDQFDFDGVIEDADLLAEKLGLSL</sequence>
<evidence type="ECO:0000256" key="2">
    <source>
        <dbReference type="ARBA" id="ARBA00004370"/>
    </source>
</evidence>
<dbReference type="GO" id="GO:0000155">
    <property type="term" value="F:phosphorelay sensor kinase activity"/>
    <property type="evidence" value="ECO:0007669"/>
    <property type="project" value="InterPro"/>
</dbReference>
<evidence type="ECO:0000256" key="4">
    <source>
        <dbReference type="ARBA" id="ARBA00022553"/>
    </source>
</evidence>
<dbReference type="InterPro" id="IPR005467">
    <property type="entry name" value="His_kinase_dom"/>
</dbReference>
<evidence type="ECO:0000256" key="9">
    <source>
        <dbReference type="ARBA" id="ARBA00023012"/>
    </source>
</evidence>
<dbReference type="InterPro" id="IPR033417">
    <property type="entry name" value="CHASE8"/>
</dbReference>
<dbReference type="SMART" id="SM00387">
    <property type="entry name" value="HATPase_c"/>
    <property type="match status" value="1"/>
</dbReference>
<dbReference type="STRING" id="1246637.MTBBW1_1610039"/>
<dbReference type="PRINTS" id="PR00344">
    <property type="entry name" value="BCTRLSENSOR"/>
</dbReference>
<keyword evidence="12" id="KW-0812">Transmembrane</keyword>
<dbReference type="PROSITE" id="PS50109">
    <property type="entry name" value="HIS_KIN"/>
    <property type="match status" value="1"/>
</dbReference>
<feature type="transmembrane region" description="Helical" evidence="12">
    <location>
        <begin position="14"/>
        <end position="36"/>
    </location>
</feature>
<dbReference type="SUPFAM" id="SSF47384">
    <property type="entry name" value="Homodimeric domain of signal transducing histidine kinase"/>
    <property type="match status" value="1"/>
</dbReference>
<dbReference type="Gene3D" id="6.10.340.10">
    <property type="match status" value="1"/>
</dbReference>
<keyword evidence="7 15" id="KW-0418">Kinase</keyword>
<feature type="domain" description="Histidine kinase" evidence="13">
    <location>
        <begin position="305"/>
        <end position="564"/>
    </location>
</feature>
<evidence type="ECO:0000256" key="7">
    <source>
        <dbReference type="ARBA" id="ARBA00022777"/>
    </source>
</evidence>
<evidence type="ECO:0000256" key="10">
    <source>
        <dbReference type="SAM" id="Coils"/>
    </source>
</evidence>
<dbReference type="InterPro" id="IPR036097">
    <property type="entry name" value="HisK_dim/P_sf"/>
</dbReference>
<evidence type="ECO:0000256" key="1">
    <source>
        <dbReference type="ARBA" id="ARBA00000085"/>
    </source>
</evidence>
<dbReference type="Proteomes" id="UP000191931">
    <property type="component" value="Unassembled WGS sequence"/>
</dbReference>
<organism evidence="15 16">
    <name type="scientific">Desulfamplus magnetovallimortis</name>
    <dbReference type="NCBI Taxonomy" id="1246637"/>
    <lineage>
        <taxon>Bacteria</taxon>
        <taxon>Pseudomonadati</taxon>
        <taxon>Thermodesulfobacteriota</taxon>
        <taxon>Desulfobacteria</taxon>
        <taxon>Desulfobacterales</taxon>
        <taxon>Desulfobacteraceae</taxon>
        <taxon>Desulfamplus</taxon>
    </lineage>
</organism>
<dbReference type="AlphaFoldDB" id="A0A1W1H8R5"/>
<keyword evidence="12" id="KW-1133">Transmembrane helix</keyword>
<evidence type="ECO:0000256" key="5">
    <source>
        <dbReference type="ARBA" id="ARBA00022679"/>
    </source>
</evidence>
<evidence type="ECO:0000313" key="16">
    <source>
        <dbReference type="Proteomes" id="UP000191931"/>
    </source>
</evidence>
<gene>
    <name evidence="15" type="ORF">MTBBW1_1610039</name>
</gene>
<dbReference type="SUPFAM" id="SSF158472">
    <property type="entry name" value="HAMP domain-like"/>
    <property type="match status" value="1"/>
</dbReference>
<name>A0A1W1H8R5_9BACT</name>
<dbReference type="InterPro" id="IPR003660">
    <property type="entry name" value="HAMP_dom"/>
</dbReference>
<dbReference type="FunFam" id="1.10.287.130:FF:000002">
    <property type="entry name" value="Two-component osmosensing histidine kinase"/>
    <property type="match status" value="1"/>
</dbReference>
<keyword evidence="8" id="KW-0067">ATP-binding</keyword>
<keyword evidence="6" id="KW-0547">Nucleotide-binding</keyword>
<evidence type="ECO:0000256" key="6">
    <source>
        <dbReference type="ARBA" id="ARBA00022741"/>
    </source>
</evidence>
<dbReference type="InterPro" id="IPR003594">
    <property type="entry name" value="HATPase_dom"/>
</dbReference>
<keyword evidence="10" id="KW-0175">Coiled coil</keyword>
<feature type="compositionally biased region" description="Basic and acidic residues" evidence="11">
    <location>
        <begin position="590"/>
        <end position="604"/>
    </location>
</feature>
<dbReference type="InterPro" id="IPR004358">
    <property type="entry name" value="Sig_transdc_His_kin-like_C"/>
</dbReference>
<feature type="transmembrane region" description="Helical" evidence="12">
    <location>
        <begin position="171"/>
        <end position="193"/>
    </location>
</feature>
<dbReference type="CDD" id="cd16922">
    <property type="entry name" value="HATPase_EvgS-ArcB-TorS-like"/>
    <property type="match status" value="1"/>
</dbReference>
<evidence type="ECO:0000313" key="15">
    <source>
        <dbReference type="EMBL" id="SLM28877.1"/>
    </source>
</evidence>
<evidence type="ECO:0000256" key="8">
    <source>
        <dbReference type="ARBA" id="ARBA00022840"/>
    </source>
</evidence>
<keyword evidence="4" id="KW-0597">Phosphoprotein</keyword>
<comment type="catalytic activity">
    <reaction evidence="1">
        <text>ATP + protein L-histidine = ADP + protein N-phospho-L-histidine.</text>
        <dbReference type="EC" id="2.7.13.3"/>
    </reaction>
</comment>
<dbReference type="EC" id="2.7.13.3" evidence="3"/>
<dbReference type="EMBL" id="FWEV01000070">
    <property type="protein sequence ID" value="SLM28877.1"/>
    <property type="molecule type" value="Genomic_DNA"/>
</dbReference>
<feature type="coiled-coil region" evidence="10">
    <location>
        <begin position="268"/>
        <end position="298"/>
    </location>
</feature>
<feature type="domain" description="HAMP" evidence="14">
    <location>
        <begin position="198"/>
        <end position="251"/>
    </location>
</feature>
<dbReference type="GO" id="GO:0016020">
    <property type="term" value="C:membrane"/>
    <property type="evidence" value="ECO:0007669"/>
    <property type="project" value="UniProtKB-SubCell"/>
</dbReference>
<reference evidence="15 16" key="1">
    <citation type="submission" date="2017-03" db="EMBL/GenBank/DDBJ databases">
        <authorList>
            <person name="Afonso C.L."/>
            <person name="Miller P.J."/>
            <person name="Scott M.A."/>
            <person name="Spackman E."/>
            <person name="Goraichik I."/>
            <person name="Dimitrov K.M."/>
            <person name="Suarez D.L."/>
            <person name="Swayne D.E."/>
        </authorList>
    </citation>
    <scope>NUCLEOTIDE SEQUENCE [LARGE SCALE GENOMIC DNA]</scope>
    <source>
        <strain evidence="15">PRJEB14757</strain>
    </source>
</reference>
<dbReference type="PANTHER" id="PTHR45339:SF1">
    <property type="entry name" value="HYBRID SIGNAL TRANSDUCTION HISTIDINE KINASE J"/>
    <property type="match status" value="1"/>
</dbReference>
<dbReference type="SMART" id="SM00388">
    <property type="entry name" value="HisKA"/>
    <property type="match status" value="1"/>
</dbReference>
<evidence type="ECO:0000256" key="12">
    <source>
        <dbReference type="SAM" id="Phobius"/>
    </source>
</evidence>
<dbReference type="RefSeq" id="WP_080805371.1">
    <property type="nucleotide sequence ID" value="NZ_LT828550.1"/>
</dbReference>